<protein>
    <submittedName>
        <fullName evidence="2">Uncharacterized protein</fullName>
    </submittedName>
</protein>
<feature type="compositionally biased region" description="Low complexity" evidence="1">
    <location>
        <begin position="49"/>
        <end position="68"/>
    </location>
</feature>
<dbReference type="Proteomes" id="UP000290560">
    <property type="component" value="Unassembled WGS sequence"/>
</dbReference>
<proteinExistence type="predicted"/>
<sequence>MPLQGGGRLQPGQARKGGRRRTQGQQPEREADVTRRGNSPAPARGYRTRLALPPARAAPPAVGVAAPW</sequence>
<feature type="region of interest" description="Disordered" evidence="1">
    <location>
        <begin position="1"/>
        <end position="68"/>
    </location>
</feature>
<dbReference type="EMBL" id="KV876245">
    <property type="protein sequence ID" value="RZR74439.1"/>
    <property type="molecule type" value="Genomic_DNA"/>
</dbReference>
<accession>A0A445MJJ9</accession>
<gene>
    <name evidence="2" type="ORF">BHM03_00036986</name>
</gene>
<evidence type="ECO:0000313" key="2">
    <source>
        <dbReference type="EMBL" id="RZR74439.1"/>
    </source>
</evidence>
<dbReference type="AlphaFoldDB" id="A0A445MJJ9"/>
<organism evidence="2">
    <name type="scientific">Ensete ventricosum</name>
    <name type="common">Abyssinian banana</name>
    <name type="synonym">Musa ensete</name>
    <dbReference type="NCBI Taxonomy" id="4639"/>
    <lineage>
        <taxon>Eukaryota</taxon>
        <taxon>Viridiplantae</taxon>
        <taxon>Streptophyta</taxon>
        <taxon>Embryophyta</taxon>
        <taxon>Tracheophyta</taxon>
        <taxon>Spermatophyta</taxon>
        <taxon>Magnoliopsida</taxon>
        <taxon>Liliopsida</taxon>
        <taxon>Zingiberales</taxon>
        <taxon>Musaceae</taxon>
        <taxon>Ensete</taxon>
    </lineage>
</organism>
<evidence type="ECO:0000256" key="1">
    <source>
        <dbReference type="SAM" id="MobiDB-lite"/>
    </source>
</evidence>
<name>A0A445MJJ9_ENSVE</name>
<reference evidence="2" key="1">
    <citation type="journal article" date="2018" name="Data Brief">
        <title>Genome sequence data from 17 accessions of Ensete ventricosum, a staple food crop for millions in Ethiopia.</title>
        <authorList>
            <person name="Yemataw Z."/>
            <person name="Muzemil S."/>
            <person name="Ambachew D."/>
            <person name="Tripathi L."/>
            <person name="Tesfaye K."/>
            <person name="Chala A."/>
            <person name="Farbos A."/>
            <person name="O'Neill P."/>
            <person name="Moore K."/>
            <person name="Grant M."/>
            <person name="Studholme D.J."/>
        </authorList>
    </citation>
    <scope>NUCLEOTIDE SEQUENCE [LARGE SCALE GENOMIC DNA]</scope>
    <source>
        <tissue evidence="2">Leaf</tissue>
    </source>
</reference>